<protein>
    <submittedName>
        <fullName evidence="1">Uncharacterized protein</fullName>
    </submittedName>
</protein>
<evidence type="ECO:0000313" key="1">
    <source>
        <dbReference type="EMBL" id="ANH78595.1"/>
    </source>
</evidence>
<dbReference type="PATRIC" id="fig|1806891.3.peg.415"/>
<accession>A0A1A9HUT7</accession>
<dbReference type="EMBL" id="CP014639">
    <property type="protein sequence ID" value="ANH78595.1"/>
    <property type="molecule type" value="Genomic_DNA"/>
</dbReference>
<name>A0A1A9HUT7_9CHLA</name>
<evidence type="ECO:0000313" key="2">
    <source>
        <dbReference type="Proteomes" id="UP000078162"/>
    </source>
</evidence>
<gene>
    <name evidence="1" type="ORF">Cs308_0424</name>
</gene>
<keyword evidence="2" id="KW-1185">Reference proteome</keyword>
<dbReference type="KEGG" id="csaz:Cs308_0424"/>
<sequence>MLLMDKQARMFSSWILPKGLLILVWLILKVHLSYGEGMIDLNIPGESYTEAVSADGSIIIGTVSTSGASASTEPFKYDTATRTLEN</sequence>
<reference evidence="2" key="1">
    <citation type="submission" date="2016-03" db="EMBL/GenBank/DDBJ databases">
        <title>Culture-independent genomics supports pathogen discovery for uncultivable bacteria within the genus Chlamydia.</title>
        <authorList>
            <person name="Taylor-Brown A."/>
            <person name="Bachmann N.L."/>
            <person name="Borel N."/>
            <person name="Polkinghorne A."/>
        </authorList>
    </citation>
    <scope>NUCLEOTIDE SEQUENCE [LARGE SCALE GENOMIC DNA]</scope>
    <source>
        <strain evidence="2">2742-308</strain>
    </source>
</reference>
<dbReference type="AlphaFoldDB" id="A0A1A9HUT7"/>
<dbReference type="Proteomes" id="UP000078162">
    <property type="component" value="Chromosome"/>
</dbReference>
<organism evidence="1 2">
    <name type="scientific">Candidatus Chlamydia sanziniae</name>
    <dbReference type="NCBI Taxonomy" id="1806891"/>
    <lineage>
        <taxon>Bacteria</taxon>
        <taxon>Pseudomonadati</taxon>
        <taxon>Chlamydiota</taxon>
        <taxon>Chlamydiia</taxon>
        <taxon>Chlamydiales</taxon>
        <taxon>Chlamydiaceae</taxon>
        <taxon>Chlamydia/Chlamydophila group</taxon>
        <taxon>Chlamydia</taxon>
    </lineage>
</organism>
<dbReference type="STRING" id="1806891.Cs308_0424"/>
<proteinExistence type="predicted"/>